<dbReference type="CDD" id="cd16655">
    <property type="entry name" value="RING-Ubox_WDSUB1-like"/>
    <property type="match status" value="1"/>
</dbReference>
<evidence type="ECO:0000259" key="1">
    <source>
        <dbReference type="PROSITE" id="PS51698"/>
    </source>
</evidence>
<dbReference type="InterPro" id="IPR013083">
    <property type="entry name" value="Znf_RING/FYVE/PHD"/>
</dbReference>
<dbReference type="GO" id="GO:0016567">
    <property type="term" value="P:protein ubiquitination"/>
    <property type="evidence" value="ECO:0007669"/>
    <property type="project" value="InterPro"/>
</dbReference>
<dbReference type="SUPFAM" id="SSF57850">
    <property type="entry name" value="RING/U-box"/>
    <property type="match status" value="1"/>
</dbReference>
<feature type="domain" description="U-box" evidence="1">
    <location>
        <begin position="16"/>
        <end position="88"/>
    </location>
</feature>
<dbReference type="PANTHER" id="PTHR46573">
    <property type="entry name" value="WD REPEAT, SAM AND U-BOX DOMAIN-CONTAINING PROTEIN 1"/>
    <property type="match status" value="1"/>
</dbReference>
<name>A0A7S2JN71_9DINO</name>
<sequence length="300" mass="32953">MAAAPSSADASAVVARILEHHRCPITQQLLVDPVVGEDGHIYERSALETWLSTKRTSPTTNRPMGTGITPSLAARQTVGELVESGVLDHETSLRFFSDRGRLRVAQAAIPGPDLAGARKDFERCLEHEMSPAQKRVLEFQLKSVRWMQEGAALFQEAMEVQVGIRGAEPPVDFDPGAWILDVGSAVEAAVTWPALKAMRLTKWIDLPKGARVRVVGDAAELERLCERCPVGAEAKVGWNSNMAPFAGKVCVVQKTGERSHMNYILRRELPLDSDSDVEADSERRTYSFPYDALYLLSGQS</sequence>
<accession>A0A7S2JN71</accession>
<gene>
    <name evidence="2" type="ORF">BRAN1462_LOCUS20018</name>
</gene>
<dbReference type="PANTHER" id="PTHR46573:SF1">
    <property type="entry name" value="WD REPEAT, SAM AND U-BOX DOMAIN-CONTAINING PROTEIN 1"/>
    <property type="match status" value="1"/>
</dbReference>
<dbReference type="SMART" id="SM00504">
    <property type="entry name" value="Ubox"/>
    <property type="match status" value="1"/>
</dbReference>
<evidence type="ECO:0000313" key="2">
    <source>
        <dbReference type="EMBL" id="CAD9552749.1"/>
    </source>
</evidence>
<proteinExistence type="predicted"/>
<dbReference type="InterPro" id="IPR052085">
    <property type="entry name" value="WD-SAM-U-box"/>
</dbReference>
<dbReference type="Gene3D" id="3.30.40.10">
    <property type="entry name" value="Zinc/RING finger domain, C3HC4 (zinc finger)"/>
    <property type="match status" value="1"/>
</dbReference>
<dbReference type="InterPro" id="IPR003613">
    <property type="entry name" value="Ubox_domain"/>
</dbReference>
<dbReference type="GO" id="GO:0004842">
    <property type="term" value="F:ubiquitin-protein transferase activity"/>
    <property type="evidence" value="ECO:0007669"/>
    <property type="project" value="InterPro"/>
</dbReference>
<dbReference type="PROSITE" id="PS51698">
    <property type="entry name" value="U_BOX"/>
    <property type="match status" value="1"/>
</dbReference>
<protein>
    <recommendedName>
        <fullName evidence="1">U-box domain-containing protein</fullName>
    </recommendedName>
</protein>
<dbReference type="EMBL" id="HBGW01031688">
    <property type="protein sequence ID" value="CAD9552749.1"/>
    <property type="molecule type" value="Transcribed_RNA"/>
</dbReference>
<dbReference type="AlphaFoldDB" id="A0A7S2JN71"/>
<organism evidence="2">
    <name type="scientific">Zooxanthella nutricula</name>
    <dbReference type="NCBI Taxonomy" id="1333877"/>
    <lineage>
        <taxon>Eukaryota</taxon>
        <taxon>Sar</taxon>
        <taxon>Alveolata</taxon>
        <taxon>Dinophyceae</taxon>
        <taxon>Peridiniales</taxon>
        <taxon>Peridiniales incertae sedis</taxon>
        <taxon>Zooxanthella</taxon>
    </lineage>
</organism>
<dbReference type="Pfam" id="PF04564">
    <property type="entry name" value="U-box"/>
    <property type="match status" value="1"/>
</dbReference>
<reference evidence="2" key="1">
    <citation type="submission" date="2021-01" db="EMBL/GenBank/DDBJ databases">
        <authorList>
            <person name="Corre E."/>
            <person name="Pelletier E."/>
            <person name="Niang G."/>
            <person name="Scheremetjew M."/>
            <person name="Finn R."/>
            <person name="Kale V."/>
            <person name="Holt S."/>
            <person name="Cochrane G."/>
            <person name="Meng A."/>
            <person name="Brown T."/>
            <person name="Cohen L."/>
        </authorList>
    </citation>
    <scope>NUCLEOTIDE SEQUENCE</scope>
    <source>
        <strain evidence="2">RCC3387</strain>
    </source>
</reference>